<dbReference type="EMBL" id="LJIJ01001538">
    <property type="protein sequence ID" value="ODM91473.1"/>
    <property type="molecule type" value="Genomic_DNA"/>
</dbReference>
<reference evidence="2 3" key="1">
    <citation type="journal article" date="2016" name="Genome Biol. Evol.">
        <title>Gene Family Evolution Reflects Adaptation to Soil Environmental Stressors in the Genome of the Collembolan Orchesella cincta.</title>
        <authorList>
            <person name="Faddeeva-Vakhrusheva A."/>
            <person name="Derks M.F."/>
            <person name="Anvar S.Y."/>
            <person name="Agamennone V."/>
            <person name="Suring W."/>
            <person name="Smit S."/>
            <person name="van Straalen N.M."/>
            <person name="Roelofs D."/>
        </authorList>
    </citation>
    <scope>NUCLEOTIDE SEQUENCE [LARGE SCALE GENOMIC DNA]</scope>
    <source>
        <tissue evidence="2">Mixed pool</tissue>
    </source>
</reference>
<keyword evidence="1" id="KW-1133">Transmembrane helix</keyword>
<organism evidence="2 3">
    <name type="scientific">Orchesella cincta</name>
    <name type="common">Springtail</name>
    <name type="synonym">Podura cincta</name>
    <dbReference type="NCBI Taxonomy" id="48709"/>
    <lineage>
        <taxon>Eukaryota</taxon>
        <taxon>Metazoa</taxon>
        <taxon>Ecdysozoa</taxon>
        <taxon>Arthropoda</taxon>
        <taxon>Hexapoda</taxon>
        <taxon>Collembola</taxon>
        <taxon>Entomobryomorpha</taxon>
        <taxon>Entomobryoidea</taxon>
        <taxon>Orchesellidae</taxon>
        <taxon>Orchesellinae</taxon>
        <taxon>Orchesella</taxon>
    </lineage>
</organism>
<proteinExistence type="predicted"/>
<evidence type="ECO:0000313" key="2">
    <source>
        <dbReference type="EMBL" id="ODM91473.1"/>
    </source>
</evidence>
<keyword evidence="1" id="KW-0472">Membrane</keyword>
<gene>
    <name evidence="2" type="ORF">Ocin01_15211</name>
</gene>
<comment type="caution">
    <text evidence="2">The sequence shown here is derived from an EMBL/GenBank/DDBJ whole genome shotgun (WGS) entry which is preliminary data.</text>
</comment>
<sequence>MTGNIASSGIVCCTNQTFDFIIHIHPTHHASMLHNFGILRTGHQVEIAKMSMKVLTSSEKLLLSSVGIFATSLTLIVIFCVVKKNCWLHKIIWNDDKKKKHKLDDMICIRYPPDIYPPSIGIYREITRRVYDSGTSFHL</sequence>
<dbReference type="AlphaFoldDB" id="A0A1D2MEV5"/>
<keyword evidence="1" id="KW-0812">Transmembrane</keyword>
<protein>
    <submittedName>
        <fullName evidence="2">Uncharacterized protein</fullName>
    </submittedName>
</protein>
<feature type="transmembrane region" description="Helical" evidence="1">
    <location>
        <begin position="61"/>
        <end position="82"/>
    </location>
</feature>
<evidence type="ECO:0000256" key="1">
    <source>
        <dbReference type="SAM" id="Phobius"/>
    </source>
</evidence>
<keyword evidence="3" id="KW-1185">Reference proteome</keyword>
<evidence type="ECO:0000313" key="3">
    <source>
        <dbReference type="Proteomes" id="UP000094527"/>
    </source>
</evidence>
<name>A0A1D2MEV5_ORCCI</name>
<accession>A0A1D2MEV5</accession>
<dbReference type="Proteomes" id="UP000094527">
    <property type="component" value="Unassembled WGS sequence"/>
</dbReference>